<dbReference type="PROSITE" id="PS00676">
    <property type="entry name" value="SIGMA54_INTERACT_2"/>
    <property type="match status" value="1"/>
</dbReference>
<dbReference type="CDD" id="cd00009">
    <property type="entry name" value="AAA"/>
    <property type="match status" value="1"/>
</dbReference>
<dbReference type="PROSITE" id="PS50110">
    <property type="entry name" value="RESPONSE_REGULATORY"/>
    <property type="match status" value="1"/>
</dbReference>
<evidence type="ECO:0000256" key="2">
    <source>
        <dbReference type="ARBA" id="ARBA00022840"/>
    </source>
</evidence>
<dbReference type="PROSITE" id="PS00688">
    <property type="entry name" value="SIGMA54_INTERACT_3"/>
    <property type="match status" value="1"/>
</dbReference>
<evidence type="ECO:0000256" key="4">
    <source>
        <dbReference type="ARBA" id="ARBA00023125"/>
    </source>
</evidence>
<accession>A0A286RBY6</accession>
<evidence type="ECO:0000256" key="6">
    <source>
        <dbReference type="PROSITE-ProRule" id="PRU00169"/>
    </source>
</evidence>
<dbReference type="InterPro" id="IPR027417">
    <property type="entry name" value="P-loop_NTPase"/>
</dbReference>
<gene>
    <name evidence="9" type="ORF">THTE_0854</name>
</gene>
<dbReference type="SUPFAM" id="SSF52172">
    <property type="entry name" value="CheY-like"/>
    <property type="match status" value="1"/>
</dbReference>
<dbReference type="InterPro" id="IPR025662">
    <property type="entry name" value="Sigma_54_int_dom_ATP-bd_1"/>
</dbReference>
<dbReference type="Pfam" id="PF00158">
    <property type="entry name" value="Sigma54_activat"/>
    <property type="match status" value="1"/>
</dbReference>
<dbReference type="Gene3D" id="3.40.50.300">
    <property type="entry name" value="P-loop containing nucleotide triphosphate hydrolases"/>
    <property type="match status" value="1"/>
</dbReference>
<dbReference type="Gene3D" id="1.10.8.60">
    <property type="match status" value="1"/>
</dbReference>
<keyword evidence="10" id="KW-1185">Reference proteome</keyword>
<dbReference type="Proteomes" id="UP000215086">
    <property type="component" value="Chromosome"/>
</dbReference>
<dbReference type="SMART" id="SM00382">
    <property type="entry name" value="AAA"/>
    <property type="match status" value="1"/>
</dbReference>
<sequence>MSPPEQKSRSAAVEAKDRPTARILIIDNDPGHAEVMAEALEREGYRCRVATSGPEGAKLIREEEFDVIITDLVMNEIDGLDILRLAKQEQPEAEVILVTGHGTIQSAVTAMREGAFNYLLKPLDLAQLRAVTEKAVESVQLRRTNVELHRRLDETFGFQGIVGNSPQMRAVLEKVKRIAPTNATVLILGETGTGKELIAQAIHQNSPRKNKPFVALNCAALSENILESELFGHVKGAFTDACADRVGKFEYAHGGTLFLDEVGDMPMATQIKLLRVLENGEITRVGSNDPIKVNVRVLSATNQNLEALVEEGRFRRDLYHRLNVVSIRLPSLAERAEDIPILIDHFMKMFAKKHNKHIKGMTPAARRRLQMYSWPGNVRELRNVIESMTVVDYDGILDVDDLPEQFADGDARRTDANNVSLAALVGKPLEEIEKMFIAETLRATGGNREEAARLLGIGERTLYRKIKEYGLS</sequence>
<dbReference type="Pfam" id="PF00072">
    <property type="entry name" value="Response_reg"/>
    <property type="match status" value="1"/>
</dbReference>
<dbReference type="GO" id="GO:0043565">
    <property type="term" value="F:sequence-specific DNA binding"/>
    <property type="evidence" value="ECO:0007669"/>
    <property type="project" value="InterPro"/>
</dbReference>
<dbReference type="PROSITE" id="PS00675">
    <property type="entry name" value="SIGMA54_INTERACT_1"/>
    <property type="match status" value="1"/>
</dbReference>
<evidence type="ECO:0000259" key="8">
    <source>
        <dbReference type="PROSITE" id="PS50110"/>
    </source>
</evidence>
<reference evidence="9 10" key="1">
    <citation type="journal article" name="Front. Microbiol.">
        <title>Sugar Metabolism of the First Thermophilic Planctomycete Thermogutta terrifontis: Comparative Genomic and Transcriptomic Approaches.</title>
        <authorList>
            <person name="Elcheninov A.G."/>
            <person name="Menzel P."/>
            <person name="Gudbergsdottir S.R."/>
            <person name="Slesarev A.I."/>
            <person name="Kadnikov V.V."/>
            <person name="Krogh A."/>
            <person name="Bonch-Osmolovskaya E.A."/>
            <person name="Peng X."/>
            <person name="Kublanov I.V."/>
        </authorList>
    </citation>
    <scope>NUCLEOTIDE SEQUENCE [LARGE SCALE GENOMIC DNA]</scope>
    <source>
        <strain evidence="9 10">R1</strain>
    </source>
</reference>
<dbReference type="InterPro" id="IPR009057">
    <property type="entry name" value="Homeodomain-like_sf"/>
</dbReference>
<dbReference type="GO" id="GO:0000160">
    <property type="term" value="P:phosphorelay signal transduction system"/>
    <property type="evidence" value="ECO:0007669"/>
    <property type="project" value="InterPro"/>
</dbReference>
<dbReference type="PANTHER" id="PTHR32071">
    <property type="entry name" value="TRANSCRIPTIONAL REGULATORY PROTEIN"/>
    <property type="match status" value="1"/>
</dbReference>
<dbReference type="PROSITE" id="PS50045">
    <property type="entry name" value="SIGMA54_INTERACT_4"/>
    <property type="match status" value="1"/>
</dbReference>
<keyword evidence="2" id="KW-0067">ATP-binding</keyword>
<keyword evidence="6" id="KW-0597">Phosphoprotein</keyword>
<feature type="domain" description="Sigma-54 factor interaction" evidence="7">
    <location>
        <begin position="161"/>
        <end position="390"/>
    </location>
</feature>
<evidence type="ECO:0000256" key="3">
    <source>
        <dbReference type="ARBA" id="ARBA00023015"/>
    </source>
</evidence>
<dbReference type="SMART" id="SM00448">
    <property type="entry name" value="REC"/>
    <property type="match status" value="1"/>
</dbReference>
<dbReference type="InterPro" id="IPR058031">
    <property type="entry name" value="AAA_lid_NorR"/>
</dbReference>
<evidence type="ECO:0000256" key="1">
    <source>
        <dbReference type="ARBA" id="ARBA00022741"/>
    </source>
</evidence>
<dbReference type="PANTHER" id="PTHR32071:SF57">
    <property type="entry name" value="C4-DICARBOXYLATE TRANSPORT TRANSCRIPTIONAL REGULATORY PROTEIN DCTD"/>
    <property type="match status" value="1"/>
</dbReference>
<evidence type="ECO:0000313" key="9">
    <source>
        <dbReference type="EMBL" id="ASV73456.1"/>
    </source>
</evidence>
<proteinExistence type="predicted"/>
<dbReference type="InterPro" id="IPR025944">
    <property type="entry name" value="Sigma_54_int_dom_CS"/>
</dbReference>
<dbReference type="KEGG" id="ttf:THTE_0854"/>
<dbReference type="Pfam" id="PF25601">
    <property type="entry name" value="AAA_lid_14"/>
    <property type="match status" value="1"/>
</dbReference>
<dbReference type="PRINTS" id="PR01590">
    <property type="entry name" value="HTHFIS"/>
</dbReference>
<dbReference type="InterPro" id="IPR001789">
    <property type="entry name" value="Sig_transdc_resp-reg_receiver"/>
</dbReference>
<organism evidence="9 10">
    <name type="scientific">Thermogutta terrifontis</name>
    <dbReference type="NCBI Taxonomy" id="1331910"/>
    <lineage>
        <taxon>Bacteria</taxon>
        <taxon>Pseudomonadati</taxon>
        <taxon>Planctomycetota</taxon>
        <taxon>Planctomycetia</taxon>
        <taxon>Pirellulales</taxon>
        <taxon>Thermoguttaceae</taxon>
        <taxon>Thermogutta</taxon>
    </lineage>
</organism>
<dbReference type="GO" id="GO:0006355">
    <property type="term" value="P:regulation of DNA-templated transcription"/>
    <property type="evidence" value="ECO:0007669"/>
    <property type="project" value="InterPro"/>
</dbReference>
<dbReference type="SUPFAM" id="SSF46689">
    <property type="entry name" value="Homeodomain-like"/>
    <property type="match status" value="1"/>
</dbReference>
<evidence type="ECO:0000259" key="7">
    <source>
        <dbReference type="PROSITE" id="PS50045"/>
    </source>
</evidence>
<dbReference type="InterPro" id="IPR002078">
    <property type="entry name" value="Sigma_54_int"/>
</dbReference>
<keyword evidence="1" id="KW-0547">Nucleotide-binding</keyword>
<feature type="domain" description="Response regulatory" evidence="8">
    <location>
        <begin position="22"/>
        <end position="136"/>
    </location>
</feature>
<keyword evidence="4" id="KW-0238">DNA-binding</keyword>
<dbReference type="InterPro" id="IPR003593">
    <property type="entry name" value="AAA+_ATPase"/>
</dbReference>
<dbReference type="InterPro" id="IPR011006">
    <property type="entry name" value="CheY-like_superfamily"/>
</dbReference>
<keyword evidence="3" id="KW-0805">Transcription regulation</keyword>
<dbReference type="EMBL" id="CP018477">
    <property type="protein sequence ID" value="ASV73456.1"/>
    <property type="molecule type" value="Genomic_DNA"/>
</dbReference>
<name>A0A286RBY6_9BACT</name>
<dbReference type="AlphaFoldDB" id="A0A286RBY6"/>
<dbReference type="Gene3D" id="1.10.10.60">
    <property type="entry name" value="Homeodomain-like"/>
    <property type="match status" value="1"/>
</dbReference>
<evidence type="ECO:0000313" key="10">
    <source>
        <dbReference type="Proteomes" id="UP000215086"/>
    </source>
</evidence>
<dbReference type="GO" id="GO:0005524">
    <property type="term" value="F:ATP binding"/>
    <property type="evidence" value="ECO:0007669"/>
    <property type="project" value="UniProtKB-KW"/>
</dbReference>
<protein>
    <submittedName>
        <fullName evidence="9">Response regulator of zinc sigma-54-dependent two-component system</fullName>
    </submittedName>
</protein>
<dbReference type="Gene3D" id="3.40.50.2300">
    <property type="match status" value="1"/>
</dbReference>
<feature type="modified residue" description="4-aspartylphosphate" evidence="6">
    <location>
        <position position="71"/>
    </location>
</feature>
<keyword evidence="5" id="KW-0804">Transcription</keyword>
<dbReference type="Pfam" id="PF02954">
    <property type="entry name" value="HTH_8"/>
    <property type="match status" value="1"/>
</dbReference>
<dbReference type="FunFam" id="3.40.50.300:FF:000006">
    <property type="entry name" value="DNA-binding transcriptional regulator NtrC"/>
    <property type="match status" value="1"/>
</dbReference>
<dbReference type="SUPFAM" id="SSF52540">
    <property type="entry name" value="P-loop containing nucleoside triphosphate hydrolases"/>
    <property type="match status" value="1"/>
</dbReference>
<dbReference type="InterPro" id="IPR002197">
    <property type="entry name" value="HTH_Fis"/>
</dbReference>
<evidence type="ECO:0000256" key="5">
    <source>
        <dbReference type="ARBA" id="ARBA00023163"/>
    </source>
</evidence>
<dbReference type="InterPro" id="IPR025943">
    <property type="entry name" value="Sigma_54_int_dom_ATP-bd_2"/>
</dbReference>